<evidence type="ECO:0000256" key="2">
    <source>
        <dbReference type="ARBA" id="ARBA00023125"/>
    </source>
</evidence>
<dbReference type="Gene3D" id="1.10.443.10">
    <property type="entry name" value="Intergrase catalytic core"/>
    <property type="match status" value="1"/>
</dbReference>
<dbReference type="Gene3D" id="1.10.150.130">
    <property type="match status" value="1"/>
</dbReference>
<reference evidence="6" key="2">
    <citation type="submission" date="2023-03" db="EMBL/GenBank/DDBJ databases">
        <title>Draft assemblies of triclosan tolerant bacteria isolated from returned activated sludge.</title>
        <authorList>
            <person name="Van Hamelsveld S."/>
        </authorList>
    </citation>
    <scope>NUCLEOTIDE SEQUENCE</scope>
    <source>
        <strain evidence="6">GW210012_S60</strain>
    </source>
</reference>
<evidence type="ECO:0000313" key="7">
    <source>
        <dbReference type="Proteomes" id="UP000442695"/>
    </source>
</evidence>
<keyword evidence="1" id="KW-0229">DNA integration</keyword>
<dbReference type="InterPro" id="IPR046668">
    <property type="entry name" value="DUF6538"/>
</dbReference>
<sequence length="476" mass="53339">MKPFEIKGLRPPKPLSRGNLCGNYSMKASFGPLQVNLRYTYSRKGTLYYQRPIPKELQPRYGKKLVKVKLKSADVLLASREVDRLNRQVEAEWERLRAEPTSSPQALRAHAVSLLRDWGLADQPAKNDPSIVEVFFDFLDGKRPNHAVEDEDQRAQPNPVEYLSPTEREAAKLLAGRVEVRLSDALNFYLDNHTKRDDAKFSADARRVFDGLMNVIGDKPFESVTRADARAYVDAELARGSATTSVRRRLSTIVAVFTRYAREHELSRPNPFAELKIVGEGNDSKERQPFTPEELQMTVVRCREKDDEPRWITAMLADTGARLAEVVGLPLDDIKLDDEVPHIVIQEHPWRSLKNKDSKRVVPLVGASLWAAQRAVASSLPGAVFAFPKYTSAKGCNANSASATIAKWLRGQGVAHTAHELRHTMADRLREVQCPEDIRKSIGGWASADVASRYGKGYSLTVMSEWLANVATPEKA</sequence>
<evidence type="ECO:0000313" key="5">
    <source>
        <dbReference type="EMBL" id="KAF0251381.1"/>
    </source>
</evidence>
<keyword evidence="2" id="KW-0238">DNA-binding</keyword>
<dbReference type="GO" id="GO:0015074">
    <property type="term" value="P:DNA integration"/>
    <property type="evidence" value="ECO:0007669"/>
    <property type="project" value="UniProtKB-KW"/>
</dbReference>
<reference evidence="5 7" key="1">
    <citation type="submission" date="2019-12" db="EMBL/GenBank/DDBJ databases">
        <authorList>
            <person name="Woiski C."/>
        </authorList>
    </citation>
    <scope>NUCLEOTIDE SEQUENCE [LARGE SCALE GENOMIC DNA]</scope>
    <source>
        <strain evidence="5 7">BOE100</strain>
    </source>
</reference>
<dbReference type="InterPro" id="IPR010998">
    <property type="entry name" value="Integrase_recombinase_N"/>
</dbReference>
<dbReference type="Pfam" id="PF00589">
    <property type="entry name" value="Phage_integrase"/>
    <property type="match status" value="1"/>
</dbReference>
<dbReference type="InterPro" id="IPR002104">
    <property type="entry name" value="Integrase_catalytic"/>
</dbReference>
<dbReference type="AlphaFoldDB" id="A0A7V8EAP6"/>
<dbReference type="GO" id="GO:0003677">
    <property type="term" value="F:DNA binding"/>
    <property type="evidence" value="ECO:0007669"/>
    <property type="project" value="UniProtKB-KW"/>
</dbReference>
<comment type="caution">
    <text evidence="5">The sequence shown here is derived from an EMBL/GenBank/DDBJ whole genome shotgun (WGS) entry which is preliminary data.</text>
</comment>
<dbReference type="InterPro" id="IPR013762">
    <property type="entry name" value="Integrase-like_cat_sf"/>
</dbReference>
<dbReference type="Proteomes" id="UP001217741">
    <property type="component" value="Unassembled WGS sequence"/>
</dbReference>
<dbReference type="Proteomes" id="UP000442695">
    <property type="component" value="Unassembled WGS sequence"/>
</dbReference>
<dbReference type="InterPro" id="IPR050090">
    <property type="entry name" value="Tyrosine_recombinase_XerCD"/>
</dbReference>
<dbReference type="GO" id="GO:0006310">
    <property type="term" value="P:DNA recombination"/>
    <property type="evidence" value="ECO:0007669"/>
    <property type="project" value="UniProtKB-KW"/>
</dbReference>
<feature type="domain" description="Tyr recombinase" evidence="4">
    <location>
        <begin position="285"/>
        <end position="472"/>
    </location>
</feature>
<accession>A0A7V8EAP6</accession>
<dbReference type="InterPro" id="IPR011010">
    <property type="entry name" value="DNA_brk_join_enz"/>
</dbReference>
<proteinExistence type="predicted"/>
<keyword evidence="3" id="KW-0233">DNA recombination</keyword>
<dbReference type="EMBL" id="WOWR01000061">
    <property type="protein sequence ID" value="KAF0251381.1"/>
    <property type="molecule type" value="Genomic_DNA"/>
</dbReference>
<evidence type="ECO:0000256" key="3">
    <source>
        <dbReference type="ARBA" id="ARBA00023172"/>
    </source>
</evidence>
<evidence type="ECO:0000256" key="1">
    <source>
        <dbReference type="ARBA" id="ARBA00022908"/>
    </source>
</evidence>
<protein>
    <submittedName>
        <fullName evidence="5">Tyrosine-type recombinase/integrase</fullName>
    </submittedName>
</protein>
<gene>
    <name evidence="5" type="ORF">GN299_28775</name>
    <name evidence="6" type="ORF">P3W50_02775</name>
</gene>
<dbReference type="EMBL" id="JARJLO010000035">
    <property type="protein sequence ID" value="MDF3869387.1"/>
    <property type="molecule type" value="Genomic_DNA"/>
</dbReference>
<name>A0A7V8EAP6_PSEPU</name>
<dbReference type="Pfam" id="PF20172">
    <property type="entry name" value="DUF6538"/>
    <property type="match status" value="1"/>
</dbReference>
<dbReference type="RefSeq" id="WP_156859777.1">
    <property type="nucleotide sequence ID" value="NZ_BQII01000060.1"/>
</dbReference>
<evidence type="ECO:0000313" key="6">
    <source>
        <dbReference type="EMBL" id="MDF3869387.1"/>
    </source>
</evidence>
<evidence type="ECO:0000259" key="4">
    <source>
        <dbReference type="PROSITE" id="PS51898"/>
    </source>
</evidence>
<dbReference type="SUPFAM" id="SSF56349">
    <property type="entry name" value="DNA breaking-rejoining enzymes"/>
    <property type="match status" value="1"/>
</dbReference>
<dbReference type="PANTHER" id="PTHR30349">
    <property type="entry name" value="PHAGE INTEGRASE-RELATED"/>
    <property type="match status" value="1"/>
</dbReference>
<dbReference type="PROSITE" id="PS51898">
    <property type="entry name" value="TYR_RECOMBINASE"/>
    <property type="match status" value="1"/>
</dbReference>
<organism evidence="5 7">
    <name type="scientific">Pseudomonas putida</name>
    <name type="common">Arthrobacter siderocapsulatus</name>
    <dbReference type="NCBI Taxonomy" id="303"/>
    <lineage>
        <taxon>Bacteria</taxon>
        <taxon>Pseudomonadati</taxon>
        <taxon>Pseudomonadota</taxon>
        <taxon>Gammaproteobacteria</taxon>
        <taxon>Pseudomonadales</taxon>
        <taxon>Pseudomonadaceae</taxon>
        <taxon>Pseudomonas</taxon>
    </lineage>
</organism>